<dbReference type="OrthoDB" id="1551443at2"/>
<proteinExistence type="predicted"/>
<gene>
    <name evidence="2" type="ORF">DFR29_103170</name>
</gene>
<evidence type="ECO:0000313" key="3">
    <source>
        <dbReference type="Proteomes" id="UP000295293"/>
    </source>
</evidence>
<accession>A0A4R6Z4N1</accession>
<feature type="region of interest" description="Disordered" evidence="1">
    <location>
        <begin position="1"/>
        <end position="25"/>
    </location>
</feature>
<evidence type="ECO:0000256" key="1">
    <source>
        <dbReference type="SAM" id="MobiDB-lite"/>
    </source>
</evidence>
<protein>
    <submittedName>
        <fullName evidence="2">Uncharacterized protein</fullName>
    </submittedName>
</protein>
<comment type="caution">
    <text evidence="2">The sequence shown here is derived from an EMBL/GenBank/DDBJ whole genome shotgun (WGS) entry which is preliminary data.</text>
</comment>
<sequence length="221" mass="25206">MGTNSKRRREEKLRKKAKNNSNPNFRRSHALDAKLALTEFETLITNLTTPKSITEKVLEFSRTLSDQVPFYIDCQPEPWSRQNCCDRNVVEYAKIHGGEPVFGFRLWANGDIYIEAERHAIWKGNEELRDVSFVSSGETHVLFVPDSQNVTGGFDAAPQKIRYAFTPHRRQVIATINALESAAPIGQMTSEESWRVMPTYAQWQNGKRMPNYVPVHLLGGP</sequence>
<organism evidence="2 3">
    <name type="scientific">Tahibacter aquaticus</name>
    <dbReference type="NCBI Taxonomy" id="520092"/>
    <lineage>
        <taxon>Bacteria</taxon>
        <taxon>Pseudomonadati</taxon>
        <taxon>Pseudomonadota</taxon>
        <taxon>Gammaproteobacteria</taxon>
        <taxon>Lysobacterales</taxon>
        <taxon>Rhodanobacteraceae</taxon>
        <taxon>Tahibacter</taxon>
    </lineage>
</organism>
<dbReference type="Proteomes" id="UP000295293">
    <property type="component" value="Unassembled WGS sequence"/>
</dbReference>
<dbReference type="AlphaFoldDB" id="A0A4R6Z4N1"/>
<dbReference type="EMBL" id="SNZH01000003">
    <property type="protein sequence ID" value="TDR46635.1"/>
    <property type="molecule type" value="Genomic_DNA"/>
</dbReference>
<keyword evidence="3" id="KW-1185">Reference proteome</keyword>
<name>A0A4R6Z4N1_9GAMM</name>
<evidence type="ECO:0000313" key="2">
    <source>
        <dbReference type="EMBL" id="TDR46635.1"/>
    </source>
</evidence>
<reference evidence="2 3" key="1">
    <citation type="submission" date="2019-03" db="EMBL/GenBank/DDBJ databases">
        <title>Genomic Encyclopedia of Type Strains, Phase IV (KMG-IV): sequencing the most valuable type-strain genomes for metagenomic binning, comparative biology and taxonomic classification.</title>
        <authorList>
            <person name="Goeker M."/>
        </authorList>
    </citation>
    <scope>NUCLEOTIDE SEQUENCE [LARGE SCALE GENOMIC DNA]</scope>
    <source>
        <strain evidence="2 3">DSM 21667</strain>
    </source>
</reference>
<dbReference type="RefSeq" id="WP_133817772.1">
    <property type="nucleotide sequence ID" value="NZ_SNZH01000003.1"/>
</dbReference>